<organism evidence="1 2">
    <name type="scientific">Pseudomonas fragi</name>
    <dbReference type="NCBI Taxonomy" id="296"/>
    <lineage>
        <taxon>Bacteria</taxon>
        <taxon>Pseudomonadati</taxon>
        <taxon>Pseudomonadota</taxon>
        <taxon>Gammaproteobacteria</taxon>
        <taxon>Pseudomonadales</taxon>
        <taxon>Pseudomonadaceae</taxon>
        <taxon>Pseudomonas</taxon>
    </lineage>
</organism>
<name>A0A266LQE3_PSEFR</name>
<gene>
    <name evidence="1" type="ORF">CJF43_21545</name>
</gene>
<sequence>MPLMIDAEPLLSYLAAVDEANAPRYALAKAYRELPQPVTQAQTDQFQADYQKASTEWANACGVLVHWLGVEVERAKAGG</sequence>
<comment type="caution">
    <text evidence="1">The sequence shown here is derived from an EMBL/GenBank/DDBJ whole genome shotgun (WGS) entry which is preliminary data.</text>
</comment>
<dbReference type="EMBL" id="NQKL01000024">
    <property type="protein sequence ID" value="OZY39652.1"/>
    <property type="molecule type" value="Genomic_DNA"/>
</dbReference>
<dbReference type="Proteomes" id="UP000216113">
    <property type="component" value="Unassembled WGS sequence"/>
</dbReference>
<protein>
    <submittedName>
        <fullName evidence="1">Uncharacterized protein</fullName>
    </submittedName>
</protein>
<dbReference type="AlphaFoldDB" id="A0A266LQE3"/>
<evidence type="ECO:0000313" key="2">
    <source>
        <dbReference type="Proteomes" id="UP000216113"/>
    </source>
</evidence>
<reference evidence="1 2" key="1">
    <citation type="submission" date="2017-08" db="EMBL/GenBank/DDBJ databases">
        <title>Genomic and metabolic characterisation of spoilage-associated Pseudomonas species.</title>
        <authorList>
            <person name="Stanborough T."/>
            <person name="Fegan N."/>
            <person name="Powell S.M."/>
            <person name="Singh T."/>
            <person name="Tamplin M.L."/>
            <person name="Chandry P.S."/>
        </authorList>
    </citation>
    <scope>NUCLEOTIDE SEQUENCE [LARGE SCALE GENOMIC DNA]</scope>
    <source>
        <strain evidence="1 2">F1820</strain>
    </source>
</reference>
<evidence type="ECO:0000313" key="1">
    <source>
        <dbReference type="EMBL" id="OZY39652.1"/>
    </source>
</evidence>
<dbReference type="RefSeq" id="WP_095030899.1">
    <property type="nucleotide sequence ID" value="NZ_NQKL01000024.1"/>
</dbReference>
<proteinExistence type="predicted"/>
<accession>A0A266LQE3</accession>